<dbReference type="EMBL" id="UGLC01000002">
    <property type="protein sequence ID" value="STT53340.1"/>
    <property type="molecule type" value="Genomic_DNA"/>
</dbReference>
<feature type="region of interest" description="Disordered" evidence="1">
    <location>
        <begin position="21"/>
        <end position="85"/>
    </location>
</feature>
<evidence type="ECO:0000256" key="1">
    <source>
        <dbReference type="SAM" id="MobiDB-lite"/>
    </source>
</evidence>
<gene>
    <name evidence="2" type="ORF">NCTC8849_01904</name>
</gene>
<evidence type="ECO:0000313" key="2">
    <source>
        <dbReference type="EMBL" id="STT53340.1"/>
    </source>
</evidence>
<evidence type="ECO:0000313" key="3">
    <source>
        <dbReference type="Proteomes" id="UP000254799"/>
    </source>
</evidence>
<sequence length="85" mass="9161">MHPFEGGKGLVGLQILRHALLNKEQGHQQRERQQQPQGNARQVDPGIAEGGHFLPGEGAGQGEDHGDAGGGGEEILHRQATIWLR</sequence>
<accession>A0A377WEU1</accession>
<name>A0A377WEU1_KLEPN</name>
<dbReference type="AlphaFoldDB" id="A0A377WEU1"/>
<protein>
    <submittedName>
        <fullName evidence="2">Uncharacterized protein</fullName>
    </submittedName>
</protein>
<feature type="compositionally biased region" description="Basic and acidic residues" evidence="1">
    <location>
        <begin position="24"/>
        <end position="33"/>
    </location>
</feature>
<dbReference type="Proteomes" id="UP000254799">
    <property type="component" value="Unassembled WGS sequence"/>
</dbReference>
<proteinExistence type="predicted"/>
<organism evidence="2 3">
    <name type="scientific">Klebsiella pneumoniae</name>
    <dbReference type="NCBI Taxonomy" id="573"/>
    <lineage>
        <taxon>Bacteria</taxon>
        <taxon>Pseudomonadati</taxon>
        <taxon>Pseudomonadota</taxon>
        <taxon>Gammaproteobacteria</taxon>
        <taxon>Enterobacterales</taxon>
        <taxon>Enterobacteriaceae</taxon>
        <taxon>Klebsiella/Raoultella group</taxon>
        <taxon>Klebsiella</taxon>
        <taxon>Klebsiella pneumoniae complex</taxon>
    </lineage>
</organism>
<reference evidence="2 3" key="1">
    <citation type="submission" date="2018-06" db="EMBL/GenBank/DDBJ databases">
        <authorList>
            <consortium name="Pathogen Informatics"/>
            <person name="Doyle S."/>
        </authorList>
    </citation>
    <scope>NUCLEOTIDE SEQUENCE [LARGE SCALE GENOMIC DNA]</scope>
    <source>
        <strain evidence="2 3">NCTC8849</strain>
    </source>
</reference>